<reference evidence="2 3" key="1">
    <citation type="submission" date="2013-12" db="EMBL/GenBank/DDBJ databases">
        <authorList>
            <consortium name="DOE Joint Genome Institute"/>
            <person name="Eisen J."/>
            <person name="Huntemann M."/>
            <person name="Han J."/>
            <person name="Chen A."/>
            <person name="Kyrpides N."/>
            <person name="Mavromatis K."/>
            <person name="Markowitz V."/>
            <person name="Palaniappan K."/>
            <person name="Ivanova N."/>
            <person name="Schaumberg A."/>
            <person name="Pati A."/>
            <person name="Liolios K."/>
            <person name="Nordberg H.P."/>
            <person name="Cantor M.N."/>
            <person name="Hua S.X."/>
            <person name="Woyke T."/>
        </authorList>
    </citation>
    <scope>NUCLEOTIDE SEQUENCE [LARGE SCALE GENOMIC DNA]</scope>
    <source>
        <strain evidence="3">DSM 19437</strain>
    </source>
</reference>
<dbReference type="CDD" id="cd00761">
    <property type="entry name" value="Glyco_tranf_GTA_type"/>
    <property type="match status" value="1"/>
</dbReference>
<gene>
    <name evidence="2" type="ORF">NIASO_20460</name>
</gene>
<dbReference type="EMBL" id="CP007035">
    <property type="protein sequence ID" value="AHF16920.1"/>
    <property type="molecule type" value="Genomic_DNA"/>
</dbReference>
<dbReference type="HOGENOM" id="CLU_025996_0_7_10"/>
<evidence type="ECO:0000313" key="3">
    <source>
        <dbReference type="Proteomes" id="UP000003586"/>
    </source>
</evidence>
<evidence type="ECO:0000313" key="2">
    <source>
        <dbReference type="EMBL" id="AHF16920.1"/>
    </source>
</evidence>
<dbReference type="InterPro" id="IPR050834">
    <property type="entry name" value="Glycosyltransf_2"/>
</dbReference>
<keyword evidence="2" id="KW-0808">Transferase</keyword>
<accession>W0F1H6</accession>
<sequence length="326" mass="37540">MTSKPLVSIIMPTYNRADSIVHAVNSVLKQTYPSIEVLVVDDGSTDHTRSVLENIEGIRYILQEHGGQAKARNTGLQHASGKIIASLDSDDIWYPDFLETCVAKLVAGNYDFVFANWDQQWEDGTVTDFLSQDLYLQPYFPKNGEDWVTLNNEEIRKIYLHGCPSPSSSLIFKRSSTKSGWNNEIRVGDDWFMYLDMILTAPRTAAFTLKRLWSKRIDKKNIYDGRKRNEVLENLYVADLHKMIQAFKSRLSKNEIKALENKHIYSLVELAKHHLIREFNVRETGKLLGRSFSINALRTFKSIPEVISFGFNRKTGRHKTSRNRPH</sequence>
<dbReference type="InterPro" id="IPR001173">
    <property type="entry name" value="Glyco_trans_2-like"/>
</dbReference>
<dbReference type="SUPFAM" id="SSF53448">
    <property type="entry name" value="Nucleotide-diphospho-sugar transferases"/>
    <property type="match status" value="1"/>
</dbReference>
<feature type="domain" description="Glycosyltransferase 2-like" evidence="1">
    <location>
        <begin position="8"/>
        <end position="120"/>
    </location>
</feature>
<dbReference type="InterPro" id="IPR029044">
    <property type="entry name" value="Nucleotide-diphossugar_trans"/>
</dbReference>
<dbReference type="Proteomes" id="UP000003586">
    <property type="component" value="Chromosome"/>
</dbReference>
<dbReference type="Gene3D" id="3.90.550.10">
    <property type="entry name" value="Spore Coat Polysaccharide Biosynthesis Protein SpsA, Chain A"/>
    <property type="match status" value="1"/>
</dbReference>
<dbReference type="OrthoDB" id="9770457at2"/>
<dbReference type="KEGG" id="nso:NIASO_20460"/>
<protein>
    <submittedName>
        <fullName evidence="2">Glycosyl transferase family 2</fullName>
    </submittedName>
</protein>
<dbReference type="eggNOG" id="COG1215">
    <property type="taxonomic scope" value="Bacteria"/>
</dbReference>
<dbReference type="GO" id="GO:0016740">
    <property type="term" value="F:transferase activity"/>
    <property type="evidence" value="ECO:0007669"/>
    <property type="project" value="UniProtKB-KW"/>
</dbReference>
<dbReference type="PANTHER" id="PTHR43685">
    <property type="entry name" value="GLYCOSYLTRANSFERASE"/>
    <property type="match status" value="1"/>
</dbReference>
<dbReference type="STRING" id="929713.NIASO_20460"/>
<dbReference type="RefSeq" id="WP_008582604.1">
    <property type="nucleotide sequence ID" value="NZ_CP007035.1"/>
</dbReference>
<name>W0F1H6_9BACT</name>
<dbReference type="Pfam" id="PF00535">
    <property type="entry name" value="Glycos_transf_2"/>
    <property type="match status" value="1"/>
</dbReference>
<evidence type="ECO:0000259" key="1">
    <source>
        <dbReference type="Pfam" id="PF00535"/>
    </source>
</evidence>
<proteinExistence type="predicted"/>
<dbReference type="PANTHER" id="PTHR43685:SF11">
    <property type="entry name" value="GLYCOSYLTRANSFERASE TAGX-RELATED"/>
    <property type="match status" value="1"/>
</dbReference>
<keyword evidence="3" id="KW-1185">Reference proteome</keyword>
<organism evidence="2 3">
    <name type="scientific">Niabella soli DSM 19437</name>
    <dbReference type="NCBI Taxonomy" id="929713"/>
    <lineage>
        <taxon>Bacteria</taxon>
        <taxon>Pseudomonadati</taxon>
        <taxon>Bacteroidota</taxon>
        <taxon>Chitinophagia</taxon>
        <taxon>Chitinophagales</taxon>
        <taxon>Chitinophagaceae</taxon>
        <taxon>Niabella</taxon>
    </lineage>
</organism>
<dbReference type="AlphaFoldDB" id="W0F1H6"/>